<sequence length="513" mass="57442">MAAQDKPRTSEASLDKAPYEWPLSNLARIQITNRNVGSPSTINVMVTFPTPSRLDTARLEARLAQVQELWPLLCVTIVGQRTPQPKMQHHYTQWETNQVLAYETYDAVPGNRAAERDAVYERALRLFQTKVSFDKDPQWRVTIFRAAQNAENERLYFSLTIDHVLIDGRGTVKLVNALLADDISSLPKEEPEFYHKAALGLGMDELPPYTFILSTIYREVLRPRLPFFIQRWLGYHPVWPQTIPQPTIDSPWKSSIHDLSIESTQLLKQAGKKHEIATLNPSLHTAWIVALWAVFIGQKQEGFRDISVKDLRDVSKGDPYCLGGNATVFMWSSGILTPQSRFWQVAQAYAAVSTDAASHEEGTKFMKMLNLAPDKALDPESCTQRAPDASELPAGDKRAHNLHEEEALKKINSLSPYGNMSGIWSNLSYFPLPKGAIDMVFGVSGNATGTAFNTCLIGHEQGVRVQNAYSDGAAMREDGMKKAEQIFAKIIAAITSEQERDWSLAELLELSGQ</sequence>
<dbReference type="Gene3D" id="3.30.559.10">
    <property type="entry name" value="Chloramphenicol acetyltransferase-like domain"/>
    <property type="match status" value="1"/>
</dbReference>
<dbReference type="Proteomes" id="UP000813444">
    <property type="component" value="Unassembled WGS sequence"/>
</dbReference>
<dbReference type="EMBL" id="JAGPNK010000026">
    <property type="protein sequence ID" value="KAH7304055.1"/>
    <property type="molecule type" value="Genomic_DNA"/>
</dbReference>
<comment type="caution">
    <text evidence="1">The sequence shown here is derived from an EMBL/GenBank/DDBJ whole genome shotgun (WGS) entry which is preliminary data.</text>
</comment>
<protein>
    <submittedName>
        <fullName evidence="1">Uncharacterized protein</fullName>
    </submittedName>
</protein>
<keyword evidence="2" id="KW-1185">Reference proteome</keyword>
<evidence type="ECO:0000313" key="1">
    <source>
        <dbReference type="EMBL" id="KAH7304055.1"/>
    </source>
</evidence>
<name>A0A8K0WJJ5_9HYPO</name>
<dbReference type="PANTHER" id="PTHR28037:SF1">
    <property type="entry name" value="ALCOHOL O-ACETYLTRANSFERASE 1-RELATED"/>
    <property type="match status" value="1"/>
</dbReference>
<proteinExistence type="predicted"/>
<dbReference type="InterPro" id="IPR052058">
    <property type="entry name" value="Alcohol_O-acetyltransferase"/>
</dbReference>
<accession>A0A8K0WJJ5</accession>
<evidence type="ECO:0000313" key="2">
    <source>
        <dbReference type="Proteomes" id="UP000813444"/>
    </source>
</evidence>
<gene>
    <name evidence="1" type="ORF">B0I35DRAFT_445791</name>
</gene>
<dbReference type="SUPFAM" id="SSF52777">
    <property type="entry name" value="CoA-dependent acyltransferases"/>
    <property type="match status" value="1"/>
</dbReference>
<reference evidence="1" key="1">
    <citation type="journal article" date="2021" name="Nat. Commun.">
        <title>Genetic determinants of endophytism in the Arabidopsis root mycobiome.</title>
        <authorList>
            <person name="Mesny F."/>
            <person name="Miyauchi S."/>
            <person name="Thiergart T."/>
            <person name="Pickel B."/>
            <person name="Atanasova L."/>
            <person name="Karlsson M."/>
            <person name="Huettel B."/>
            <person name="Barry K.W."/>
            <person name="Haridas S."/>
            <person name="Chen C."/>
            <person name="Bauer D."/>
            <person name="Andreopoulos W."/>
            <person name="Pangilinan J."/>
            <person name="LaButti K."/>
            <person name="Riley R."/>
            <person name="Lipzen A."/>
            <person name="Clum A."/>
            <person name="Drula E."/>
            <person name="Henrissat B."/>
            <person name="Kohler A."/>
            <person name="Grigoriev I.V."/>
            <person name="Martin F.M."/>
            <person name="Hacquard S."/>
        </authorList>
    </citation>
    <scope>NUCLEOTIDE SEQUENCE</scope>
    <source>
        <strain evidence="1">MPI-CAGE-CH-0235</strain>
    </source>
</reference>
<dbReference type="OrthoDB" id="2150604at2759"/>
<dbReference type="InterPro" id="IPR023213">
    <property type="entry name" value="CAT-like_dom_sf"/>
</dbReference>
<dbReference type="AlphaFoldDB" id="A0A8K0WJJ5"/>
<organism evidence="1 2">
    <name type="scientific">Stachybotrys elegans</name>
    <dbReference type="NCBI Taxonomy" id="80388"/>
    <lineage>
        <taxon>Eukaryota</taxon>
        <taxon>Fungi</taxon>
        <taxon>Dikarya</taxon>
        <taxon>Ascomycota</taxon>
        <taxon>Pezizomycotina</taxon>
        <taxon>Sordariomycetes</taxon>
        <taxon>Hypocreomycetidae</taxon>
        <taxon>Hypocreales</taxon>
        <taxon>Stachybotryaceae</taxon>
        <taxon>Stachybotrys</taxon>
    </lineage>
</organism>
<dbReference type="PANTHER" id="PTHR28037">
    <property type="entry name" value="ALCOHOL O-ACETYLTRANSFERASE 1-RELATED"/>
    <property type="match status" value="1"/>
</dbReference>